<keyword evidence="2" id="KW-1185">Reference proteome</keyword>
<evidence type="ECO:0000313" key="1">
    <source>
        <dbReference type="EMBL" id="RNA27406.1"/>
    </source>
</evidence>
<comment type="caution">
    <text evidence="1">The sequence shown here is derived from an EMBL/GenBank/DDBJ whole genome shotgun (WGS) entry which is preliminary data.</text>
</comment>
<evidence type="ECO:0000313" key="2">
    <source>
        <dbReference type="Proteomes" id="UP000276133"/>
    </source>
</evidence>
<name>A0A3M7RV60_BRAPC</name>
<dbReference type="AlphaFoldDB" id="A0A3M7RV60"/>
<reference evidence="1 2" key="1">
    <citation type="journal article" date="2018" name="Sci. Rep.">
        <title>Genomic signatures of local adaptation to the degree of environmental predictability in rotifers.</title>
        <authorList>
            <person name="Franch-Gras L."/>
            <person name="Hahn C."/>
            <person name="Garcia-Roger E.M."/>
            <person name="Carmona M.J."/>
            <person name="Serra M."/>
            <person name="Gomez A."/>
        </authorList>
    </citation>
    <scope>NUCLEOTIDE SEQUENCE [LARGE SCALE GENOMIC DNA]</scope>
    <source>
        <strain evidence="1">HYR1</strain>
    </source>
</reference>
<sequence length="116" mass="13364">MVVLQKKSSPLSLPIESTKTNALRKNLIFSFRPSIVKSLPNKFLKLFRKDLNYYILSPCFATILEVRFKRCKTSIPSKSNKIDLFLFENATLMDLTREEVEVSLFSASIRNLTQSD</sequence>
<dbReference type="EMBL" id="REGN01002547">
    <property type="protein sequence ID" value="RNA27406.1"/>
    <property type="molecule type" value="Genomic_DNA"/>
</dbReference>
<gene>
    <name evidence="1" type="ORF">BpHYR1_024988</name>
</gene>
<protein>
    <submittedName>
        <fullName evidence="1">Uncharacterized protein</fullName>
    </submittedName>
</protein>
<accession>A0A3M7RV60</accession>
<organism evidence="1 2">
    <name type="scientific">Brachionus plicatilis</name>
    <name type="common">Marine rotifer</name>
    <name type="synonym">Brachionus muelleri</name>
    <dbReference type="NCBI Taxonomy" id="10195"/>
    <lineage>
        <taxon>Eukaryota</taxon>
        <taxon>Metazoa</taxon>
        <taxon>Spiralia</taxon>
        <taxon>Gnathifera</taxon>
        <taxon>Rotifera</taxon>
        <taxon>Eurotatoria</taxon>
        <taxon>Monogononta</taxon>
        <taxon>Pseudotrocha</taxon>
        <taxon>Ploima</taxon>
        <taxon>Brachionidae</taxon>
        <taxon>Brachionus</taxon>
    </lineage>
</organism>
<dbReference type="Proteomes" id="UP000276133">
    <property type="component" value="Unassembled WGS sequence"/>
</dbReference>
<proteinExistence type="predicted"/>